<dbReference type="InterPro" id="IPR027806">
    <property type="entry name" value="HARBI1_dom"/>
</dbReference>
<dbReference type="PANTHER" id="PTHR22930:SF221">
    <property type="entry name" value="NUCLEASE HARBI1"/>
    <property type="match status" value="1"/>
</dbReference>
<keyword evidence="7" id="KW-0539">Nucleus</keyword>
<sequence>MWSNVEAFMAITSKEKIALKKVWTTFYRQTSIGYRPGYAIMTNCIRISSAIDGTIIPAWVPHGHQGAYRCRKGYLAQNVMVACDFNMKFTFVLAGWEGSANDARIFKPTLSNPRYQFSFPPLGKYYVLDSGYSNHPLFLAPYRGERYHLPEWTFGMLKNRFPILKNLMSRYSLKSQTDMVVACCVLHNFILTHQEKNATPAQFFEPDYVPQRDANDMSFSFMDRVDPATAGEEEQCTLRERIATALWEDHVNGNR</sequence>
<dbReference type="GO" id="GO:0046872">
    <property type="term" value="F:metal ion binding"/>
    <property type="evidence" value="ECO:0007669"/>
    <property type="project" value="UniProtKB-KW"/>
</dbReference>
<dbReference type="Proteomes" id="UP001153555">
    <property type="component" value="Unassembled WGS sequence"/>
</dbReference>
<evidence type="ECO:0000313" key="10">
    <source>
        <dbReference type="Proteomes" id="UP001153555"/>
    </source>
</evidence>
<evidence type="ECO:0000256" key="3">
    <source>
        <dbReference type="ARBA" id="ARBA00006958"/>
    </source>
</evidence>
<dbReference type="GO" id="GO:0005634">
    <property type="term" value="C:nucleus"/>
    <property type="evidence" value="ECO:0007669"/>
    <property type="project" value="UniProtKB-SubCell"/>
</dbReference>
<dbReference type="GO" id="GO:0004518">
    <property type="term" value="F:nuclease activity"/>
    <property type="evidence" value="ECO:0007669"/>
    <property type="project" value="UniProtKB-KW"/>
</dbReference>
<keyword evidence="6" id="KW-0378">Hydrolase</keyword>
<dbReference type="OrthoDB" id="1681765at2759"/>
<evidence type="ECO:0000256" key="5">
    <source>
        <dbReference type="ARBA" id="ARBA00022723"/>
    </source>
</evidence>
<keyword evidence="10" id="KW-1185">Reference proteome</keyword>
<evidence type="ECO:0000256" key="4">
    <source>
        <dbReference type="ARBA" id="ARBA00022722"/>
    </source>
</evidence>
<organism evidence="9 10">
    <name type="scientific">Striga hermonthica</name>
    <name type="common">Purple witchweed</name>
    <name type="synonym">Buchnera hermonthica</name>
    <dbReference type="NCBI Taxonomy" id="68872"/>
    <lineage>
        <taxon>Eukaryota</taxon>
        <taxon>Viridiplantae</taxon>
        <taxon>Streptophyta</taxon>
        <taxon>Embryophyta</taxon>
        <taxon>Tracheophyta</taxon>
        <taxon>Spermatophyta</taxon>
        <taxon>Magnoliopsida</taxon>
        <taxon>eudicotyledons</taxon>
        <taxon>Gunneridae</taxon>
        <taxon>Pentapetalae</taxon>
        <taxon>asterids</taxon>
        <taxon>lamiids</taxon>
        <taxon>Lamiales</taxon>
        <taxon>Orobanchaceae</taxon>
        <taxon>Buchnereae</taxon>
        <taxon>Striga</taxon>
    </lineage>
</organism>
<reference evidence="9" key="1">
    <citation type="submission" date="2019-12" db="EMBL/GenBank/DDBJ databases">
        <authorList>
            <person name="Scholes J."/>
        </authorList>
    </citation>
    <scope>NUCLEOTIDE SEQUENCE</scope>
</reference>
<dbReference type="AlphaFoldDB" id="A0A9N7MQM3"/>
<accession>A0A9N7MQM3</accession>
<dbReference type="EMBL" id="CACSLK010006441">
    <property type="protein sequence ID" value="CAA0810588.1"/>
    <property type="molecule type" value="Genomic_DNA"/>
</dbReference>
<dbReference type="PANTHER" id="PTHR22930">
    <property type="match status" value="1"/>
</dbReference>
<dbReference type="Pfam" id="PF13359">
    <property type="entry name" value="DDE_Tnp_4"/>
    <property type="match status" value="1"/>
</dbReference>
<keyword evidence="4" id="KW-0540">Nuclease</keyword>
<evidence type="ECO:0000256" key="6">
    <source>
        <dbReference type="ARBA" id="ARBA00022801"/>
    </source>
</evidence>
<evidence type="ECO:0000313" key="9">
    <source>
        <dbReference type="EMBL" id="CAA0810588.1"/>
    </source>
</evidence>
<comment type="similarity">
    <text evidence="3">Belongs to the HARBI1 family.</text>
</comment>
<name>A0A9N7MQM3_STRHE</name>
<feature type="domain" description="DDE Tnp4" evidence="8">
    <location>
        <begin position="51"/>
        <end position="143"/>
    </location>
</feature>
<gene>
    <name evidence="9" type="ORF">SHERM_12136</name>
</gene>
<comment type="subcellular location">
    <subcellularLocation>
        <location evidence="2">Nucleus</location>
    </subcellularLocation>
</comment>
<evidence type="ECO:0000259" key="8">
    <source>
        <dbReference type="Pfam" id="PF13359"/>
    </source>
</evidence>
<evidence type="ECO:0000256" key="7">
    <source>
        <dbReference type="ARBA" id="ARBA00023242"/>
    </source>
</evidence>
<protein>
    <recommendedName>
        <fullName evidence="8">DDE Tnp4 domain-containing protein</fullName>
    </recommendedName>
</protein>
<proteinExistence type="inferred from homology"/>
<comment type="cofactor">
    <cofactor evidence="1">
        <name>a divalent metal cation</name>
        <dbReference type="ChEBI" id="CHEBI:60240"/>
    </cofactor>
</comment>
<evidence type="ECO:0000256" key="1">
    <source>
        <dbReference type="ARBA" id="ARBA00001968"/>
    </source>
</evidence>
<dbReference type="GO" id="GO:0016787">
    <property type="term" value="F:hydrolase activity"/>
    <property type="evidence" value="ECO:0007669"/>
    <property type="project" value="UniProtKB-KW"/>
</dbReference>
<keyword evidence="5" id="KW-0479">Metal-binding</keyword>
<comment type="caution">
    <text evidence="9">The sequence shown here is derived from an EMBL/GenBank/DDBJ whole genome shotgun (WGS) entry which is preliminary data.</text>
</comment>
<evidence type="ECO:0000256" key="2">
    <source>
        <dbReference type="ARBA" id="ARBA00004123"/>
    </source>
</evidence>
<dbReference type="InterPro" id="IPR045249">
    <property type="entry name" value="HARBI1-like"/>
</dbReference>